<feature type="transmembrane region" description="Helical" evidence="1">
    <location>
        <begin position="228"/>
        <end position="247"/>
    </location>
</feature>
<keyword evidence="1" id="KW-0472">Membrane</keyword>
<feature type="transmembrane region" description="Helical" evidence="1">
    <location>
        <begin position="112"/>
        <end position="129"/>
    </location>
</feature>
<evidence type="ECO:0000256" key="1">
    <source>
        <dbReference type="SAM" id="Phobius"/>
    </source>
</evidence>
<dbReference type="InterPro" id="IPR049458">
    <property type="entry name" value="EpsG-like"/>
</dbReference>
<feature type="transmembrane region" description="Helical" evidence="1">
    <location>
        <begin position="259"/>
        <end position="278"/>
    </location>
</feature>
<sequence>MNIYIYIWVFIVINILSPTKIKNNNFVFFSFFIFLFLFIGLRYEIGGDWNNYSRMYSTISQLSLTESLKFTDPAYGLLNWIAFKFSLGLVFINIICSFIFISGLYLYSKDKYGRWLIVLIAYPYLILAVSMGYTRQAAAFGFFLLSIIALSQNKPIKFIFLIFLGTLFHKTLIIFIFLLPFFIKDKKKKRNVFLSILFISPFLFLAFYEKIVNQLYFYFENELHSDGGLLRLLINIIPSILFFIFYNRWKKSYSEDTQLILILSLLSFILLAFQFFASTISDRIGLYLIILQLIIYPKILYLIKDKVIHSVFSLSIIAIYSGMLFVWLNYSPWAQCCWIPYKNYLFNY</sequence>
<feature type="transmembrane region" description="Helical" evidence="1">
    <location>
        <begin position="26"/>
        <end position="45"/>
    </location>
</feature>
<reference evidence="2" key="1">
    <citation type="journal article" date="2017" name="PLoS ONE">
        <title>Genetic diversity of the O antigens of Proteus species and the development of a suspension array for molecular serotyping.</title>
        <authorList>
            <person name="Yu X."/>
            <person name="Torzewska A."/>
            <person name="Zhang X."/>
            <person name="Yin Z."/>
            <person name="Drzewiecka D."/>
            <person name="Cao H."/>
            <person name="Liu B."/>
            <person name="Knirel Y.A."/>
            <person name="Rozalski A."/>
            <person name="Wang L."/>
        </authorList>
    </citation>
    <scope>NUCLEOTIDE SEQUENCE</scope>
    <source>
        <strain evidence="2">PrK 26/57</strain>
    </source>
</reference>
<keyword evidence="1" id="KW-1133">Transmembrane helix</keyword>
<dbReference type="RefSeq" id="WP_109880524.1">
    <property type="nucleotide sequence ID" value="NZ_BGMB01000022.1"/>
</dbReference>
<feature type="transmembrane region" description="Helical" evidence="1">
    <location>
        <begin position="284"/>
        <end position="303"/>
    </location>
</feature>
<keyword evidence="1" id="KW-0812">Transmembrane</keyword>
<dbReference type="EMBL" id="KY710693">
    <property type="protein sequence ID" value="AXY99447.1"/>
    <property type="molecule type" value="Genomic_DNA"/>
</dbReference>
<feature type="transmembrane region" description="Helical" evidence="1">
    <location>
        <begin position="191"/>
        <end position="208"/>
    </location>
</feature>
<evidence type="ECO:0000313" key="2">
    <source>
        <dbReference type="EMBL" id="AXY99447.1"/>
    </source>
</evidence>
<organism evidence="2">
    <name type="scientific">Proteus mirabilis</name>
    <dbReference type="NCBI Taxonomy" id="584"/>
    <lineage>
        <taxon>Bacteria</taxon>
        <taxon>Pseudomonadati</taxon>
        <taxon>Pseudomonadota</taxon>
        <taxon>Gammaproteobacteria</taxon>
        <taxon>Enterobacterales</taxon>
        <taxon>Morganellaceae</taxon>
        <taxon>Proteus</taxon>
    </lineage>
</organism>
<feature type="transmembrane region" description="Helical" evidence="1">
    <location>
        <begin position="85"/>
        <end position="106"/>
    </location>
</feature>
<protein>
    <submittedName>
        <fullName evidence="2">Wzy</fullName>
    </submittedName>
</protein>
<accession>A0A385JM87</accession>
<dbReference type="Pfam" id="PF14897">
    <property type="entry name" value="EpsG"/>
    <property type="match status" value="1"/>
</dbReference>
<dbReference type="AlphaFoldDB" id="A0A385JM87"/>
<feature type="transmembrane region" description="Helical" evidence="1">
    <location>
        <begin position="158"/>
        <end position="179"/>
    </location>
</feature>
<proteinExistence type="predicted"/>
<name>A0A385JM87_PROMI</name>
<feature type="transmembrane region" description="Helical" evidence="1">
    <location>
        <begin position="310"/>
        <end position="330"/>
    </location>
</feature>